<name>A0A376RI93_ECOLX</name>
<keyword evidence="5 6" id="KW-0449">Lipoprotein</keyword>
<organism evidence="6 7">
    <name type="scientific">Escherichia coli</name>
    <dbReference type="NCBI Taxonomy" id="562"/>
    <lineage>
        <taxon>Bacteria</taxon>
        <taxon>Pseudomonadati</taxon>
        <taxon>Pseudomonadota</taxon>
        <taxon>Gammaproteobacteria</taxon>
        <taxon>Enterobacterales</taxon>
        <taxon>Enterobacteriaceae</taxon>
        <taxon>Escherichia</taxon>
    </lineage>
</organism>
<dbReference type="EMBL" id="UGCD01000002">
    <property type="protein sequence ID" value="STI17646.1"/>
    <property type="molecule type" value="Genomic_DNA"/>
</dbReference>
<accession>A0A376RI93</accession>
<protein>
    <submittedName>
        <fullName evidence="6">Outer membrane lipoprotein</fullName>
    </submittedName>
</protein>
<dbReference type="Proteomes" id="UP000254159">
    <property type="component" value="Unassembled WGS sequence"/>
</dbReference>
<dbReference type="PANTHER" id="PTHR35603">
    <property type="match status" value="1"/>
</dbReference>
<evidence type="ECO:0000256" key="5">
    <source>
        <dbReference type="ARBA" id="ARBA00023288"/>
    </source>
</evidence>
<proteinExistence type="predicted"/>
<evidence type="ECO:0000313" key="6">
    <source>
        <dbReference type="EMBL" id="STI17646.1"/>
    </source>
</evidence>
<dbReference type="PANTHER" id="PTHR35603:SF1">
    <property type="entry name" value="OUTER MEMBRANE LIPOPROTEIN SLYB"/>
    <property type="match status" value="1"/>
</dbReference>
<gene>
    <name evidence="6" type="primary">slyB_2</name>
    <name evidence="6" type="ORF">NCTC10865_02958</name>
</gene>
<evidence type="ECO:0000256" key="3">
    <source>
        <dbReference type="ARBA" id="ARBA00023136"/>
    </source>
</evidence>
<keyword evidence="4" id="KW-0564">Palmitate</keyword>
<dbReference type="PROSITE" id="PS51257">
    <property type="entry name" value="PROKAR_LIPOPROTEIN"/>
    <property type="match status" value="1"/>
</dbReference>
<keyword evidence="2" id="KW-0732">Signal</keyword>
<evidence type="ECO:0000313" key="7">
    <source>
        <dbReference type="Proteomes" id="UP000254159"/>
    </source>
</evidence>
<dbReference type="GO" id="GO:0009279">
    <property type="term" value="C:cell outer membrane"/>
    <property type="evidence" value="ECO:0007669"/>
    <property type="project" value="UniProtKB-SubCell"/>
</dbReference>
<evidence type="ECO:0000256" key="2">
    <source>
        <dbReference type="ARBA" id="ARBA00022729"/>
    </source>
</evidence>
<evidence type="ECO:0000256" key="4">
    <source>
        <dbReference type="ARBA" id="ARBA00023139"/>
    </source>
</evidence>
<dbReference type="InterPro" id="IPR051407">
    <property type="entry name" value="Bact_OM_lipoprot/Surf_antigen"/>
</dbReference>
<comment type="subcellular location">
    <subcellularLocation>
        <location evidence="1">Cell outer membrane</location>
        <topology evidence="1">Lipid-anchor</topology>
    </subcellularLocation>
</comment>
<evidence type="ECO:0000256" key="1">
    <source>
        <dbReference type="ARBA" id="ARBA00004459"/>
    </source>
</evidence>
<keyword evidence="3" id="KW-0472">Membrane</keyword>
<dbReference type="AlphaFoldDB" id="A0A376RI93"/>
<sequence>MIKRVLVVSMVGLSLVGCVNNDTLSGDVYTASEAKQVQNVSYGTIVNVRPVQIQGGDDSNVIGAIGGAVLGGFLGNTVGGGTGAFLWLLQQALLQVA</sequence>
<reference evidence="6 7" key="1">
    <citation type="submission" date="2018-06" db="EMBL/GenBank/DDBJ databases">
        <authorList>
            <consortium name="Pathogen Informatics"/>
            <person name="Doyle S."/>
        </authorList>
    </citation>
    <scope>NUCLEOTIDE SEQUENCE [LARGE SCALE GENOMIC DNA]</scope>
    <source>
        <strain evidence="6 7">NCTC10865</strain>
    </source>
</reference>